<dbReference type="Proteomes" id="UP001571476">
    <property type="component" value="Unassembled WGS sequence"/>
</dbReference>
<dbReference type="PANTHER" id="PTHR30136">
    <property type="entry name" value="HELIX-TURN-HELIX TRANSCRIPTIONAL REGULATOR, ICLR FAMILY"/>
    <property type="match status" value="1"/>
</dbReference>
<dbReference type="PROSITE" id="PS51078">
    <property type="entry name" value="ICLR_ED"/>
    <property type="match status" value="1"/>
</dbReference>
<dbReference type="PANTHER" id="PTHR30136:SF24">
    <property type="entry name" value="HTH-TYPE TRANSCRIPTIONAL REPRESSOR ALLR"/>
    <property type="match status" value="1"/>
</dbReference>
<keyword evidence="2" id="KW-0238">DNA-binding</keyword>
<dbReference type="InterPro" id="IPR036388">
    <property type="entry name" value="WH-like_DNA-bd_sf"/>
</dbReference>
<dbReference type="InterPro" id="IPR029016">
    <property type="entry name" value="GAF-like_dom_sf"/>
</dbReference>
<evidence type="ECO:0000256" key="2">
    <source>
        <dbReference type="ARBA" id="ARBA00023125"/>
    </source>
</evidence>
<keyword evidence="3" id="KW-0804">Transcription</keyword>
<dbReference type="InterPro" id="IPR005471">
    <property type="entry name" value="Tscrpt_reg_IclR_N"/>
</dbReference>
<sequence length="270" mass="28491">MPGKSAATGGRDARSLSVRTLDVLGAFGAARPQLTLSELSRASGLSLTTTHRIATDLIEWGALEEADGGYQIGLRLWEAACAAPRGLALRETALPALEDLYEATHENVQLAVREGLEVVYVERITGRGAIRVLTKVGGRFALPATGVGLVLLAHAPREVQERVLAEPLRRWTPYTVTDPAVLRKMLAEVRGAGSALSDRQVTQDALSVACPVRGAGGEVVAALSVVVRSDGPLTPTALTPAVQAASRSISRALGWEPTRPTRGRRLLDAG</sequence>
<evidence type="ECO:0000256" key="1">
    <source>
        <dbReference type="ARBA" id="ARBA00023015"/>
    </source>
</evidence>
<dbReference type="Pfam" id="PF01614">
    <property type="entry name" value="IclR_C"/>
    <property type="match status" value="1"/>
</dbReference>
<comment type="caution">
    <text evidence="6">The sequence shown here is derived from an EMBL/GenBank/DDBJ whole genome shotgun (WGS) entry which is preliminary data.</text>
</comment>
<dbReference type="SMART" id="SM00346">
    <property type="entry name" value="HTH_ICLR"/>
    <property type="match status" value="1"/>
</dbReference>
<organism evidence="6 7">
    <name type="scientific">Streptomyces aureus</name>
    <dbReference type="NCBI Taxonomy" id="193461"/>
    <lineage>
        <taxon>Bacteria</taxon>
        <taxon>Bacillati</taxon>
        <taxon>Actinomycetota</taxon>
        <taxon>Actinomycetes</taxon>
        <taxon>Kitasatosporales</taxon>
        <taxon>Streptomycetaceae</taxon>
        <taxon>Streptomyces</taxon>
    </lineage>
</organism>
<accession>A0ABV4T311</accession>
<dbReference type="SUPFAM" id="SSF46785">
    <property type="entry name" value="Winged helix' DNA-binding domain"/>
    <property type="match status" value="1"/>
</dbReference>
<keyword evidence="1" id="KW-0805">Transcription regulation</keyword>
<dbReference type="PROSITE" id="PS51077">
    <property type="entry name" value="HTH_ICLR"/>
    <property type="match status" value="1"/>
</dbReference>
<feature type="domain" description="IclR-ED" evidence="5">
    <location>
        <begin position="75"/>
        <end position="255"/>
    </location>
</feature>
<evidence type="ECO:0000259" key="5">
    <source>
        <dbReference type="PROSITE" id="PS51078"/>
    </source>
</evidence>
<evidence type="ECO:0000256" key="3">
    <source>
        <dbReference type="ARBA" id="ARBA00023163"/>
    </source>
</evidence>
<dbReference type="SUPFAM" id="SSF55781">
    <property type="entry name" value="GAF domain-like"/>
    <property type="match status" value="1"/>
</dbReference>
<dbReference type="EMBL" id="JBGOSP010000083">
    <property type="protein sequence ID" value="MFA3843854.1"/>
    <property type="molecule type" value="Genomic_DNA"/>
</dbReference>
<dbReference type="InterPro" id="IPR014757">
    <property type="entry name" value="Tscrpt_reg_IclR_C"/>
</dbReference>
<dbReference type="Gene3D" id="3.30.450.40">
    <property type="match status" value="1"/>
</dbReference>
<dbReference type="InterPro" id="IPR036390">
    <property type="entry name" value="WH_DNA-bd_sf"/>
</dbReference>
<name>A0ABV4T311_9ACTN</name>
<gene>
    <name evidence="6" type="ORF">ACEG43_48645</name>
</gene>
<feature type="domain" description="HTH iclR-type" evidence="4">
    <location>
        <begin position="14"/>
        <end position="74"/>
    </location>
</feature>
<evidence type="ECO:0000313" key="7">
    <source>
        <dbReference type="Proteomes" id="UP001571476"/>
    </source>
</evidence>
<dbReference type="Pfam" id="PF09339">
    <property type="entry name" value="HTH_IclR"/>
    <property type="match status" value="1"/>
</dbReference>
<dbReference type="InterPro" id="IPR050707">
    <property type="entry name" value="HTH_MetabolicPath_Reg"/>
</dbReference>
<dbReference type="RefSeq" id="WP_372567633.1">
    <property type="nucleotide sequence ID" value="NZ_JBGOSP010000083.1"/>
</dbReference>
<proteinExistence type="predicted"/>
<keyword evidence="7" id="KW-1185">Reference proteome</keyword>
<reference evidence="6 7" key="1">
    <citation type="submission" date="2024-08" db="EMBL/GenBank/DDBJ databases">
        <title>Genome sequence of Streptomyces aureus CACIA-1.46HGO.</title>
        <authorList>
            <person name="Evangelista-Martinez Z."/>
        </authorList>
    </citation>
    <scope>NUCLEOTIDE SEQUENCE [LARGE SCALE GENOMIC DNA]</scope>
    <source>
        <strain evidence="6 7">CACIA-1.46HGO</strain>
    </source>
</reference>
<dbReference type="Gene3D" id="1.10.10.10">
    <property type="entry name" value="Winged helix-like DNA-binding domain superfamily/Winged helix DNA-binding domain"/>
    <property type="match status" value="1"/>
</dbReference>
<evidence type="ECO:0000259" key="4">
    <source>
        <dbReference type="PROSITE" id="PS51077"/>
    </source>
</evidence>
<evidence type="ECO:0000313" key="6">
    <source>
        <dbReference type="EMBL" id="MFA3843854.1"/>
    </source>
</evidence>
<protein>
    <submittedName>
        <fullName evidence="6">IclR family transcriptional regulator</fullName>
    </submittedName>
</protein>